<evidence type="ECO:0000313" key="2">
    <source>
        <dbReference type="Proteomes" id="UP000243459"/>
    </source>
</evidence>
<dbReference type="Proteomes" id="UP000243459">
    <property type="component" value="Chromosome 7"/>
</dbReference>
<keyword evidence="2" id="KW-1185">Reference proteome</keyword>
<accession>A0A5P1EF86</accession>
<reference evidence="2" key="1">
    <citation type="journal article" date="2017" name="Nat. Commun.">
        <title>The asparagus genome sheds light on the origin and evolution of a young Y chromosome.</title>
        <authorList>
            <person name="Harkess A."/>
            <person name="Zhou J."/>
            <person name="Xu C."/>
            <person name="Bowers J.E."/>
            <person name="Van der Hulst R."/>
            <person name="Ayyampalayam S."/>
            <person name="Mercati F."/>
            <person name="Riccardi P."/>
            <person name="McKain M.R."/>
            <person name="Kakrana A."/>
            <person name="Tang H."/>
            <person name="Ray J."/>
            <person name="Groenendijk J."/>
            <person name="Arikit S."/>
            <person name="Mathioni S.M."/>
            <person name="Nakano M."/>
            <person name="Shan H."/>
            <person name="Telgmann-Rauber A."/>
            <person name="Kanno A."/>
            <person name="Yue Z."/>
            <person name="Chen H."/>
            <person name="Li W."/>
            <person name="Chen Y."/>
            <person name="Xu X."/>
            <person name="Zhang Y."/>
            <person name="Luo S."/>
            <person name="Chen H."/>
            <person name="Gao J."/>
            <person name="Mao Z."/>
            <person name="Pires J.C."/>
            <person name="Luo M."/>
            <person name="Kudrna D."/>
            <person name="Wing R.A."/>
            <person name="Meyers B.C."/>
            <person name="Yi K."/>
            <person name="Kong H."/>
            <person name="Lavrijsen P."/>
            <person name="Sunseri F."/>
            <person name="Falavigna A."/>
            <person name="Ye Y."/>
            <person name="Leebens-Mack J.H."/>
            <person name="Chen G."/>
        </authorList>
    </citation>
    <scope>NUCLEOTIDE SEQUENCE [LARGE SCALE GENOMIC DNA]</scope>
    <source>
        <strain evidence="2">cv. DH0086</strain>
    </source>
</reference>
<gene>
    <name evidence="1" type="ORF">A4U43_C07F27120</name>
</gene>
<organism evidence="1 2">
    <name type="scientific">Asparagus officinalis</name>
    <name type="common">Garden asparagus</name>
    <dbReference type="NCBI Taxonomy" id="4686"/>
    <lineage>
        <taxon>Eukaryota</taxon>
        <taxon>Viridiplantae</taxon>
        <taxon>Streptophyta</taxon>
        <taxon>Embryophyta</taxon>
        <taxon>Tracheophyta</taxon>
        <taxon>Spermatophyta</taxon>
        <taxon>Magnoliopsida</taxon>
        <taxon>Liliopsida</taxon>
        <taxon>Asparagales</taxon>
        <taxon>Asparagaceae</taxon>
        <taxon>Asparagoideae</taxon>
        <taxon>Asparagus</taxon>
    </lineage>
</organism>
<name>A0A5P1EF86_ASPOF</name>
<protein>
    <submittedName>
        <fullName evidence="1">Uncharacterized protein</fullName>
    </submittedName>
</protein>
<sequence length="94" mass="9968">MVMEETFTGQGSGKPVIFCGGPTQEGKRMVLMILPDEPIGYVLEQSGALAPRPPSSRRGDCDGGSSTVQDELFDLALHLKVPSLAECCSNTALK</sequence>
<dbReference type="AlphaFoldDB" id="A0A5P1EF86"/>
<dbReference type="Gramene" id="ONK64536">
    <property type="protein sequence ID" value="ONK64536"/>
    <property type="gene ID" value="A4U43_C07F27120"/>
</dbReference>
<dbReference type="EMBL" id="CM007387">
    <property type="protein sequence ID" value="ONK64536.1"/>
    <property type="molecule type" value="Genomic_DNA"/>
</dbReference>
<evidence type="ECO:0000313" key="1">
    <source>
        <dbReference type="EMBL" id="ONK64536.1"/>
    </source>
</evidence>
<proteinExistence type="predicted"/>